<gene>
    <name evidence="1" type="ORF">GCM10007940_15510</name>
</gene>
<organism evidence="1 2">
    <name type="scientific">Portibacter lacus</name>
    <dbReference type="NCBI Taxonomy" id="1099794"/>
    <lineage>
        <taxon>Bacteria</taxon>
        <taxon>Pseudomonadati</taxon>
        <taxon>Bacteroidota</taxon>
        <taxon>Saprospiria</taxon>
        <taxon>Saprospirales</taxon>
        <taxon>Haliscomenobacteraceae</taxon>
        <taxon>Portibacter</taxon>
    </lineage>
</organism>
<name>A0AA37SM22_9BACT</name>
<reference evidence="1" key="2">
    <citation type="submission" date="2023-01" db="EMBL/GenBank/DDBJ databases">
        <title>Draft genome sequence of Portibacter lacus strain NBRC 108769.</title>
        <authorList>
            <person name="Sun Q."/>
            <person name="Mori K."/>
        </authorList>
    </citation>
    <scope>NUCLEOTIDE SEQUENCE</scope>
    <source>
        <strain evidence="1">NBRC 108769</strain>
    </source>
</reference>
<reference evidence="1" key="1">
    <citation type="journal article" date="2014" name="Int. J. Syst. Evol. Microbiol.">
        <title>Complete genome sequence of Corynebacterium casei LMG S-19264T (=DSM 44701T), isolated from a smear-ripened cheese.</title>
        <authorList>
            <consortium name="US DOE Joint Genome Institute (JGI-PGF)"/>
            <person name="Walter F."/>
            <person name="Albersmeier A."/>
            <person name="Kalinowski J."/>
            <person name="Ruckert C."/>
        </authorList>
    </citation>
    <scope>NUCLEOTIDE SEQUENCE</scope>
    <source>
        <strain evidence="1">NBRC 108769</strain>
    </source>
</reference>
<dbReference type="EMBL" id="BSOH01000007">
    <property type="protein sequence ID" value="GLR16936.1"/>
    <property type="molecule type" value="Genomic_DNA"/>
</dbReference>
<dbReference type="InterPro" id="IPR046715">
    <property type="entry name" value="DUF6607"/>
</dbReference>
<keyword evidence="2" id="KW-1185">Reference proteome</keyword>
<protein>
    <submittedName>
        <fullName evidence="1">Uncharacterized protein</fullName>
    </submittedName>
</protein>
<evidence type="ECO:0000313" key="2">
    <source>
        <dbReference type="Proteomes" id="UP001156666"/>
    </source>
</evidence>
<dbReference type="Proteomes" id="UP001156666">
    <property type="component" value="Unassembled WGS sequence"/>
</dbReference>
<proteinExistence type="predicted"/>
<evidence type="ECO:0000313" key="1">
    <source>
        <dbReference type="EMBL" id="GLR16936.1"/>
    </source>
</evidence>
<comment type="caution">
    <text evidence="1">The sequence shown here is derived from an EMBL/GenBank/DDBJ whole genome shotgun (WGS) entry which is preliminary data.</text>
</comment>
<accession>A0AA37SM22</accession>
<dbReference type="AlphaFoldDB" id="A0AA37SM22"/>
<dbReference type="Pfam" id="PF20311">
    <property type="entry name" value="DUF6607"/>
    <property type="match status" value="1"/>
</dbReference>
<sequence>MFSFSVSLNAQSNQKAQDKAAIKAMLGCYDVEFKYTETFAPEVDYEQAYDYTSAAFEWAELIEETDDKIVIQHLLIINDSMIIKHWRQDWIYENNEIYTYDKDNQWSFNKLKNKEVKGTWTQNVYQVDDSPRYAGIATWVHADGISSWYNKADSPLPRREYSKRSDYNVMKRGNRVQITDYGWLHEQDNDKIIREDGKEDVLLVQEKGYNTYKKRPDNDCDSASKWWKDNKAMWVGVRDKWNDVLSEKQDIKLNAEVDDKKLFEHLFYSRKTWDKKEVGELIDQYLVKTK</sequence>